<name>A0A0E9N1G6_9BACT</name>
<dbReference type="SUPFAM" id="SSF55545">
    <property type="entry name" value="beta-N-acetylhexosaminidase-like domain"/>
    <property type="match status" value="1"/>
</dbReference>
<dbReference type="OrthoDB" id="726159at2"/>
<evidence type="ECO:0000256" key="7">
    <source>
        <dbReference type="SAM" id="SignalP"/>
    </source>
</evidence>
<dbReference type="InterPro" id="IPR015883">
    <property type="entry name" value="Glyco_hydro_20_cat"/>
</dbReference>
<comment type="similarity">
    <text evidence="2">Belongs to the glycosyl hydrolase 20 family.</text>
</comment>
<dbReference type="STRING" id="1220578.FPE01S_02_08000"/>
<dbReference type="RefSeq" id="WP_046369531.1">
    <property type="nucleotide sequence ID" value="NZ_BBWV01000002.1"/>
</dbReference>
<dbReference type="AlphaFoldDB" id="A0A0E9N1G6"/>
<dbReference type="CDD" id="cd06563">
    <property type="entry name" value="GH20_chitobiase-like"/>
    <property type="match status" value="1"/>
</dbReference>
<evidence type="ECO:0000256" key="6">
    <source>
        <dbReference type="PIRSR" id="PIRSR625705-1"/>
    </source>
</evidence>
<keyword evidence="4" id="KW-0378">Hydrolase</keyword>
<dbReference type="Pfam" id="PF02838">
    <property type="entry name" value="Glyco_hydro_20b"/>
    <property type="match status" value="1"/>
</dbReference>
<evidence type="ECO:0000256" key="5">
    <source>
        <dbReference type="ARBA" id="ARBA00023295"/>
    </source>
</evidence>
<feature type="signal peptide" evidence="7">
    <location>
        <begin position="1"/>
        <end position="20"/>
    </location>
</feature>
<feature type="domain" description="Beta-hexosaminidase bacterial type N-terminal" evidence="10">
    <location>
        <begin position="24"/>
        <end position="149"/>
    </location>
</feature>
<dbReference type="Gene3D" id="2.60.120.260">
    <property type="entry name" value="Galactose-binding domain-like"/>
    <property type="match status" value="1"/>
</dbReference>
<keyword evidence="5" id="KW-0326">Glycosidase</keyword>
<dbReference type="Proteomes" id="UP000033121">
    <property type="component" value="Unassembled WGS sequence"/>
</dbReference>
<organism evidence="11 12">
    <name type="scientific">Flavihumibacter petaseus NBRC 106054</name>
    <dbReference type="NCBI Taxonomy" id="1220578"/>
    <lineage>
        <taxon>Bacteria</taxon>
        <taxon>Pseudomonadati</taxon>
        <taxon>Bacteroidota</taxon>
        <taxon>Chitinophagia</taxon>
        <taxon>Chitinophagales</taxon>
        <taxon>Chitinophagaceae</taxon>
        <taxon>Flavihumibacter</taxon>
    </lineage>
</organism>
<sequence>MRKFFVLLAVTSGLVTILQAQPVHIVPEPASMIQPRIAARYTITPSTKIFLDGSGLEKSARYLNDYLKKIYGFELKVETGSGNGIVLNYEKIEYKLEGAYNLQVNQKGVYIAGDNETGVFYGVQTLLQLLPAEGKPKNLSLAYVNIKDYPRFEYRGLHLDEGRHFMGKDFVKRYIDYIAFHKLNYFHWHLTEDQGWRIEIKKYPRLTEVGAWRNGTVIGRFPGTGNDNIRRGGFYTQDEIREIVKYAADRYVTIIPEIEMPGHASAAIAAYPELSCFPDEPTIRYYPKASAWAGDSTGKQVIQSWGVYDDVFVPSENTFKFLENVLDEVLALFPSKYIHIGGDECPKENWKRSEFCQQLIKEKGLKDEHGLQSYFIGRMEKYINSKGRNIIGWDEILEGGLAPNALVMSWRGEEGGIAAAKENHQAIMTPGNYVYLDHSQSRNEDSVTIGGFTPLEEIYGYEPIPAELPADKNDFILGAQANVWTEYMNNPRKVEYMIFPRLAALSELLWSPKDKRNWKQFEQKVPTLMHRYDQWGANYSKAYFDTKGTVGETGNNKGVQLTLESVAPDVQASYQFTADGKAVGKKNHYAKPLVITESGLLTAWNEMGGKTVGAPANFHFNVNKATGKKIQVTTPPSKNYGGQGGAFGLVNGLRSDKGMSSPEWLGWHGEDFEAVIDMGAVQQFTNVNLHTIAAKGSWVYAPTSLELWTSNDGKEWKPAGKSSAFLQMDFNMGFLSIQVPNGAARYIKLKAVNFGEIPSGANGEGKKAWLFVDEIEVI</sequence>
<gene>
    <name evidence="11" type="ORF">FPE01S_02_08000</name>
</gene>
<dbReference type="EMBL" id="BBWV01000002">
    <property type="protein sequence ID" value="GAO43694.1"/>
    <property type="molecule type" value="Genomic_DNA"/>
</dbReference>
<dbReference type="PANTHER" id="PTHR22600:SF57">
    <property type="entry name" value="BETA-N-ACETYLHEXOSAMINIDASE"/>
    <property type="match status" value="1"/>
</dbReference>
<evidence type="ECO:0000256" key="4">
    <source>
        <dbReference type="ARBA" id="ARBA00022801"/>
    </source>
</evidence>
<evidence type="ECO:0000313" key="11">
    <source>
        <dbReference type="EMBL" id="GAO43694.1"/>
    </source>
</evidence>
<dbReference type="EC" id="3.2.1.52" evidence="3"/>
<keyword evidence="7" id="KW-0732">Signal</keyword>
<dbReference type="GO" id="GO:0016020">
    <property type="term" value="C:membrane"/>
    <property type="evidence" value="ECO:0007669"/>
    <property type="project" value="TreeGrafter"/>
</dbReference>
<accession>A0A0E9N1G6</accession>
<dbReference type="Pfam" id="PF00728">
    <property type="entry name" value="Glyco_hydro_20"/>
    <property type="match status" value="1"/>
</dbReference>
<comment type="caution">
    <text evidence="11">The sequence shown here is derived from an EMBL/GenBank/DDBJ whole genome shotgun (WGS) entry which is preliminary data.</text>
</comment>
<reference evidence="11 12" key="1">
    <citation type="submission" date="2015-04" db="EMBL/GenBank/DDBJ databases">
        <title>Whole genome shotgun sequence of Flavihumibacter petaseus NBRC 106054.</title>
        <authorList>
            <person name="Miyazawa S."/>
            <person name="Hosoyama A."/>
            <person name="Hashimoto M."/>
            <person name="Noguchi M."/>
            <person name="Tsuchikane K."/>
            <person name="Ohji S."/>
            <person name="Yamazoe A."/>
            <person name="Ichikawa N."/>
            <person name="Kimura A."/>
            <person name="Fujita N."/>
        </authorList>
    </citation>
    <scope>NUCLEOTIDE SEQUENCE [LARGE SCALE GENOMIC DNA]</scope>
    <source>
        <strain evidence="11 12">NBRC 106054</strain>
    </source>
</reference>
<dbReference type="Gene3D" id="3.30.379.10">
    <property type="entry name" value="Chitobiase/beta-hexosaminidase domain 2-like"/>
    <property type="match status" value="1"/>
</dbReference>
<feature type="domain" description="Glycoside hydrolase family 20 catalytic" evidence="8">
    <location>
        <begin position="152"/>
        <end position="512"/>
    </location>
</feature>
<dbReference type="InterPro" id="IPR025705">
    <property type="entry name" value="Beta_hexosaminidase_sua/sub"/>
</dbReference>
<dbReference type="PANTHER" id="PTHR22600">
    <property type="entry name" value="BETA-HEXOSAMINIDASE"/>
    <property type="match status" value="1"/>
</dbReference>
<feature type="active site" description="Proton donor" evidence="6">
    <location>
        <position position="344"/>
    </location>
</feature>
<comment type="catalytic activity">
    <reaction evidence="1">
        <text>Hydrolysis of terminal non-reducing N-acetyl-D-hexosamine residues in N-acetyl-beta-D-hexosaminides.</text>
        <dbReference type="EC" id="3.2.1.52"/>
    </reaction>
</comment>
<dbReference type="GO" id="GO:0030203">
    <property type="term" value="P:glycosaminoglycan metabolic process"/>
    <property type="evidence" value="ECO:0007669"/>
    <property type="project" value="TreeGrafter"/>
</dbReference>
<feature type="chain" id="PRO_5002430351" description="beta-N-acetylhexosaminidase" evidence="7">
    <location>
        <begin position="21"/>
        <end position="778"/>
    </location>
</feature>
<evidence type="ECO:0000256" key="2">
    <source>
        <dbReference type="ARBA" id="ARBA00006285"/>
    </source>
</evidence>
<dbReference type="SUPFAM" id="SSF51445">
    <property type="entry name" value="(Trans)glycosidases"/>
    <property type="match status" value="1"/>
</dbReference>
<dbReference type="GO" id="GO:0004563">
    <property type="term" value="F:beta-N-acetylhexosaminidase activity"/>
    <property type="evidence" value="ECO:0007669"/>
    <property type="project" value="UniProtKB-EC"/>
</dbReference>
<dbReference type="InterPro" id="IPR015882">
    <property type="entry name" value="HEX_bac_N"/>
</dbReference>
<dbReference type="InterPro" id="IPR000421">
    <property type="entry name" value="FA58C"/>
</dbReference>
<dbReference type="SUPFAM" id="SSF49785">
    <property type="entry name" value="Galactose-binding domain-like"/>
    <property type="match status" value="1"/>
</dbReference>
<evidence type="ECO:0000256" key="1">
    <source>
        <dbReference type="ARBA" id="ARBA00001231"/>
    </source>
</evidence>
<evidence type="ECO:0000259" key="10">
    <source>
        <dbReference type="Pfam" id="PF02838"/>
    </source>
</evidence>
<evidence type="ECO:0000259" key="9">
    <source>
        <dbReference type="Pfam" id="PF00754"/>
    </source>
</evidence>
<feature type="domain" description="F5/8 type C" evidence="9">
    <location>
        <begin position="640"/>
        <end position="753"/>
    </location>
</feature>
<dbReference type="InterPro" id="IPR029018">
    <property type="entry name" value="Hex-like_dom2"/>
</dbReference>
<dbReference type="InterPro" id="IPR017853">
    <property type="entry name" value="GH"/>
</dbReference>
<dbReference type="PRINTS" id="PR00738">
    <property type="entry name" value="GLHYDRLASE20"/>
</dbReference>
<evidence type="ECO:0000259" key="8">
    <source>
        <dbReference type="Pfam" id="PF00728"/>
    </source>
</evidence>
<evidence type="ECO:0000313" key="12">
    <source>
        <dbReference type="Proteomes" id="UP000033121"/>
    </source>
</evidence>
<keyword evidence="12" id="KW-1185">Reference proteome</keyword>
<dbReference type="Pfam" id="PF00754">
    <property type="entry name" value="F5_F8_type_C"/>
    <property type="match status" value="1"/>
</dbReference>
<proteinExistence type="inferred from homology"/>
<protein>
    <recommendedName>
        <fullName evidence="3">beta-N-acetylhexosaminidase</fullName>
        <ecNumber evidence="3">3.2.1.52</ecNumber>
    </recommendedName>
</protein>
<evidence type="ECO:0000256" key="3">
    <source>
        <dbReference type="ARBA" id="ARBA00012663"/>
    </source>
</evidence>
<dbReference type="Gene3D" id="3.20.20.80">
    <property type="entry name" value="Glycosidases"/>
    <property type="match status" value="1"/>
</dbReference>
<dbReference type="GO" id="GO:0005975">
    <property type="term" value="P:carbohydrate metabolic process"/>
    <property type="evidence" value="ECO:0007669"/>
    <property type="project" value="InterPro"/>
</dbReference>
<dbReference type="InterPro" id="IPR008979">
    <property type="entry name" value="Galactose-bd-like_sf"/>
</dbReference>